<dbReference type="Pfam" id="PF02899">
    <property type="entry name" value="Phage_int_SAM_1"/>
    <property type="match status" value="1"/>
</dbReference>
<dbReference type="InterPro" id="IPR011010">
    <property type="entry name" value="DNA_brk_join_enz"/>
</dbReference>
<dbReference type="Gene3D" id="1.10.150.130">
    <property type="match status" value="1"/>
</dbReference>
<dbReference type="InterPro" id="IPR023009">
    <property type="entry name" value="Tyrosine_recombinase_XerC/XerD"/>
</dbReference>
<dbReference type="GO" id="GO:0005737">
    <property type="term" value="C:cytoplasm"/>
    <property type="evidence" value="ECO:0007669"/>
    <property type="project" value="UniProtKB-SubCell"/>
</dbReference>
<dbReference type="Proteomes" id="UP000515276">
    <property type="component" value="Chromosome"/>
</dbReference>
<dbReference type="GO" id="GO:0009037">
    <property type="term" value="F:tyrosine-based site-specific recombinase activity"/>
    <property type="evidence" value="ECO:0007669"/>
    <property type="project" value="UniProtKB-UniRule"/>
</dbReference>
<dbReference type="PROSITE" id="PS51900">
    <property type="entry name" value="CB"/>
    <property type="match status" value="1"/>
</dbReference>
<sequence length="315" mass="35358">MAQRSSTIGPSGARHVTLEANLEAYLEYLRRERQVSPHTLDGYRRDLGKVLAFCEAEGLKDWAALDTRNLRRLVARLHQQGLASRSLARLLSATRGLYQYLLREGLCRHDPATGLSPPKRERRLPRTLDADRSAQLLDGAVEDDFIARRDQAMLELFYSSGLRLSELVGLDLDGLDLDAGLVRVRGKGNKVRELPVGSMARQALEQWLTLRKLANPGDGAVFISQQGRRLGPRAVQLRVRQAGVRELGQHLHPHMLRHSFASHMLESSQDLRAVQELLGHADIATTQIYTHLDFQHLANVYDQAHPRAKRKGGSE</sequence>
<dbReference type="InterPro" id="IPR002104">
    <property type="entry name" value="Integrase_catalytic"/>
</dbReference>
<proteinExistence type="inferred from homology"/>
<evidence type="ECO:0000256" key="5">
    <source>
        <dbReference type="ARBA" id="ARBA00022618"/>
    </source>
</evidence>
<dbReference type="RefSeq" id="WP_119692342.1">
    <property type="nucleotide sequence ID" value="NZ_CP059139.1"/>
</dbReference>
<feature type="active site" description="O-(3'-phospho-DNA)-tyrosine intermediate" evidence="11">
    <location>
        <position position="289"/>
    </location>
</feature>
<feature type="domain" description="Core-binding (CB)" evidence="13">
    <location>
        <begin position="16"/>
        <end position="102"/>
    </location>
</feature>
<keyword evidence="10 11" id="KW-0131">Cell cycle</keyword>
<evidence type="ECO:0000256" key="11">
    <source>
        <dbReference type="HAMAP-Rule" id="MF_01808"/>
    </source>
</evidence>
<evidence type="ECO:0000256" key="1">
    <source>
        <dbReference type="ARBA" id="ARBA00004496"/>
    </source>
</evidence>
<protein>
    <recommendedName>
        <fullName evidence="3 11">Tyrosine recombinase XerC</fullName>
    </recommendedName>
</protein>
<dbReference type="PANTHER" id="PTHR30349">
    <property type="entry name" value="PHAGE INTEGRASE-RELATED"/>
    <property type="match status" value="1"/>
</dbReference>
<dbReference type="GO" id="GO:0006313">
    <property type="term" value="P:DNA transposition"/>
    <property type="evidence" value="ECO:0007669"/>
    <property type="project" value="UniProtKB-UniRule"/>
</dbReference>
<evidence type="ECO:0000256" key="9">
    <source>
        <dbReference type="ARBA" id="ARBA00023172"/>
    </source>
</evidence>
<dbReference type="InterPro" id="IPR050090">
    <property type="entry name" value="Tyrosine_recombinase_XerCD"/>
</dbReference>
<organism evidence="14 15">
    <name type="scientific">Pseudomonas berkeleyensis</name>
    <dbReference type="NCBI Taxonomy" id="2726956"/>
    <lineage>
        <taxon>Bacteria</taxon>
        <taxon>Pseudomonadati</taxon>
        <taxon>Pseudomonadota</taxon>
        <taxon>Gammaproteobacteria</taxon>
        <taxon>Pseudomonadales</taxon>
        <taxon>Pseudomonadaceae</taxon>
        <taxon>Pseudomonas</taxon>
    </lineage>
</organism>
<dbReference type="AlphaFoldDB" id="A0A7G5DPV4"/>
<comment type="function">
    <text evidence="11">Site-specific tyrosine recombinase, which acts by catalyzing the cutting and rejoining of the recombining DNA molecules. The XerC-XerD complex is essential to convert dimers of the bacterial chromosome into monomers to permit their segregation at cell division. It also contributes to the segregational stability of plasmids.</text>
</comment>
<keyword evidence="4 11" id="KW-0963">Cytoplasm</keyword>
<evidence type="ECO:0000313" key="15">
    <source>
        <dbReference type="Proteomes" id="UP000515276"/>
    </source>
</evidence>
<evidence type="ECO:0000256" key="10">
    <source>
        <dbReference type="ARBA" id="ARBA00023306"/>
    </source>
</evidence>
<keyword evidence="6 11" id="KW-0159">Chromosome partition</keyword>
<evidence type="ECO:0000256" key="3">
    <source>
        <dbReference type="ARBA" id="ARBA00015804"/>
    </source>
</evidence>
<feature type="active site" evidence="11">
    <location>
        <position position="280"/>
    </location>
</feature>
<comment type="subunit">
    <text evidence="11">Forms a cyclic heterotetrameric complex composed of two molecules of XerC and two molecules of XerD.</text>
</comment>
<dbReference type="NCBIfam" id="TIGR02224">
    <property type="entry name" value="recomb_XerC"/>
    <property type="match status" value="1"/>
</dbReference>
<dbReference type="PANTHER" id="PTHR30349:SF81">
    <property type="entry name" value="TYROSINE RECOMBINASE XERC"/>
    <property type="match status" value="1"/>
</dbReference>
<dbReference type="GO" id="GO:0007059">
    <property type="term" value="P:chromosome segregation"/>
    <property type="evidence" value="ECO:0007669"/>
    <property type="project" value="UniProtKB-UniRule"/>
</dbReference>
<dbReference type="InterPro" id="IPR010998">
    <property type="entry name" value="Integrase_recombinase_N"/>
</dbReference>
<evidence type="ECO:0000256" key="2">
    <source>
        <dbReference type="ARBA" id="ARBA00006657"/>
    </source>
</evidence>
<dbReference type="GO" id="GO:0051301">
    <property type="term" value="P:cell division"/>
    <property type="evidence" value="ECO:0007669"/>
    <property type="project" value="UniProtKB-UniRule"/>
</dbReference>
<evidence type="ECO:0000256" key="8">
    <source>
        <dbReference type="ARBA" id="ARBA00023125"/>
    </source>
</evidence>
<keyword evidence="8 11" id="KW-0238">DNA-binding</keyword>
<dbReference type="PROSITE" id="PS51898">
    <property type="entry name" value="TYR_RECOMBINASE"/>
    <property type="match status" value="1"/>
</dbReference>
<dbReference type="InterPro" id="IPR004107">
    <property type="entry name" value="Integrase_SAM-like_N"/>
</dbReference>
<feature type="active site" evidence="11">
    <location>
        <position position="257"/>
    </location>
</feature>
<reference evidence="14 15" key="1">
    <citation type="journal article" date="2020" name="G3 (Bethesda)">
        <title>CeMbio - The Caenorhabditis elegans Microbiome Resource.</title>
        <authorList>
            <person name="Dirksen P."/>
            <person name="Assie A."/>
            <person name="Zimmermann J."/>
            <person name="Zhang F."/>
            <person name="Tietje A.M."/>
            <person name="Marsh S.A."/>
            <person name="Felix M.A."/>
            <person name="Shapira M."/>
            <person name="Kaleta C."/>
            <person name="Schulenburg H."/>
            <person name="Samuel B."/>
        </authorList>
    </citation>
    <scope>NUCLEOTIDE SEQUENCE [LARGE SCALE GENOMIC DNA]</scope>
    <source>
        <strain evidence="14 15">MSPm1</strain>
    </source>
</reference>
<evidence type="ECO:0000259" key="12">
    <source>
        <dbReference type="PROSITE" id="PS51898"/>
    </source>
</evidence>
<evidence type="ECO:0000256" key="7">
    <source>
        <dbReference type="ARBA" id="ARBA00022908"/>
    </source>
</evidence>
<name>A0A7G5DPV4_9PSED</name>
<dbReference type="Gene3D" id="1.10.443.10">
    <property type="entry name" value="Intergrase catalytic core"/>
    <property type="match status" value="1"/>
</dbReference>
<feature type="active site" evidence="11">
    <location>
        <position position="187"/>
    </location>
</feature>
<accession>A0A7G5DPV4</accession>
<keyword evidence="7 11" id="KW-0229">DNA integration</keyword>
<dbReference type="InterPro" id="IPR013762">
    <property type="entry name" value="Integrase-like_cat_sf"/>
</dbReference>
<evidence type="ECO:0000259" key="13">
    <source>
        <dbReference type="PROSITE" id="PS51900"/>
    </source>
</evidence>
<comment type="subcellular location">
    <subcellularLocation>
        <location evidence="1 11">Cytoplasm</location>
    </subcellularLocation>
</comment>
<dbReference type="HAMAP" id="MF_01808">
    <property type="entry name" value="Recomb_XerC_XerD"/>
    <property type="match status" value="1"/>
</dbReference>
<gene>
    <name evidence="11 14" type="primary">xerC</name>
    <name evidence="14" type="ORF">HS968_01605</name>
</gene>
<evidence type="ECO:0000256" key="6">
    <source>
        <dbReference type="ARBA" id="ARBA00022829"/>
    </source>
</evidence>
<dbReference type="InterPro" id="IPR011931">
    <property type="entry name" value="Recomb_XerC"/>
</dbReference>
<feature type="active site" evidence="11">
    <location>
        <position position="163"/>
    </location>
</feature>
<feature type="active site" evidence="11">
    <location>
        <position position="254"/>
    </location>
</feature>
<evidence type="ECO:0000256" key="4">
    <source>
        <dbReference type="ARBA" id="ARBA00022490"/>
    </source>
</evidence>
<dbReference type="Pfam" id="PF00589">
    <property type="entry name" value="Phage_integrase"/>
    <property type="match status" value="1"/>
</dbReference>
<dbReference type="SUPFAM" id="SSF56349">
    <property type="entry name" value="DNA breaking-rejoining enzymes"/>
    <property type="match status" value="1"/>
</dbReference>
<dbReference type="NCBIfam" id="NF001399">
    <property type="entry name" value="PRK00283.1"/>
    <property type="match status" value="1"/>
</dbReference>
<dbReference type="GO" id="GO:0003677">
    <property type="term" value="F:DNA binding"/>
    <property type="evidence" value="ECO:0007669"/>
    <property type="project" value="UniProtKB-UniRule"/>
</dbReference>
<evidence type="ECO:0000313" key="14">
    <source>
        <dbReference type="EMBL" id="QMV63779.1"/>
    </source>
</evidence>
<keyword evidence="15" id="KW-1185">Reference proteome</keyword>
<keyword evidence="5 11" id="KW-0132">Cell division</keyword>
<dbReference type="EMBL" id="CP059139">
    <property type="protein sequence ID" value="QMV63779.1"/>
    <property type="molecule type" value="Genomic_DNA"/>
</dbReference>
<feature type="domain" description="Tyr recombinase" evidence="12">
    <location>
        <begin position="123"/>
        <end position="302"/>
    </location>
</feature>
<dbReference type="InterPro" id="IPR044068">
    <property type="entry name" value="CB"/>
</dbReference>
<keyword evidence="9 11" id="KW-0233">DNA recombination</keyword>
<comment type="similarity">
    <text evidence="2 11">Belongs to the 'phage' integrase family. XerC subfamily.</text>
</comment>